<comment type="caution">
    <text evidence="1">The sequence shown here is derived from an EMBL/GenBank/DDBJ whole genome shotgun (WGS) entry which is preliminary data.</text>
</comment>
<gene>
    <name evidence="1" type="ORF">F5878DRAFT_680695</name>
</gene>
<sequence>MRKKEEHNLVHQVALCKITNLGAENVDQASLLGLQPMEDNGTQQPREDDGAGLKIVYTRQAERVCLCLKREGSYDVEDDTTEPVRCIFKNTSSETCCLTKYREDLRGNSNIYTPEAEGTCCLTEDREDLQMLSNIYTPEAEGVTCPGGTCCLTKQGRTCDVTSRRPDHNSNKSDKTIRANNVQRAVSLATAMLDSEQRVPRERGLGEAVLVLPHLGWGLKALNDSERCAIGSRWKRPKGRVGWISGRPPAT</sequence>
<keyword evidence="2" id="KW-1185">Reference proteome</keyword>
<accession>A0AA38P9S4</accession>
<proteinExistence type="predicted"/>
<evidence type="ECO:0000313" key="1">
    <source>
        <dbReference type="EMBL" id="KAJ3838954.1"/>
    </source>
</evidence>
<name>A0AA38P9S4_9AGAR</name>
<protein>
    <submittedName>
        <fullName evidence="1">Uncharacterized protein</fullName>
    </submittedName>
</protein>
<evidence type="ECO:0000313" key="2">
    <source>
        <dbReference type="Proteomes" id="UP001163846"/>
    </source>
</evidence>
<dbReference type="AlphaFoldDB" id="A0AA38P9S4"/>
<dbReference type="EMBL" id="MU806155">
    <property type="protein sequence ID" value="KAJ3838954.1"/>
    <property type="molecule type" value="Genomic_DNA"/>
</dbReference>
<reference evidence="1" key="1">
    <citation type="submission" date="2022-08" db="EMBL/GenBank/DDBJ databases">
        <authorList>
            <consortium name="DOE Joint Genome Institute"/>
            <person name="Min B."/>
            <person name="Riley R."/>
            <person name="Sierra-Patev S."/>
            <person name="Naranjo-Ortiz M."/>
            <person name="Looney B."/>
            <person name="Konkel Z."/>
            <person name="Slot J.C."/>
            <person name="Sakamoto Y."/>
            <person name="Steenwyk J.L."/>
            <person name="Rokas A."/>
            <person name="Carro J."/>
            <person name="Camarero S."/>
            <person name="Ferreira P."/>
            <person name="Molpeceres G."/>
            <person name="Ruiz-Duenas F.J."/>
            <person name="Serrano A."/>
            <person name="Henrissat B."/>
            <person name="Drula E."/>
            <person name="Hughes K.W."/>
            <person name="Mata J.L."/>
            <person name="Ishikawa N.K."/>
            <person name="Vargas-Isla R."/>
            <person name="Ushijima S."/>
            <person name="Smith C.A."/>
            <person name="Ahrendt S."/>
            <person name="Andreopoulos W."/>
            <person name="He G."/>
            <person name="Labutti K."/>
            <person name="Lipzen A."/>
            <person name="Ng V."/>
            <person name="Sandor L."/>
            <person name="Barry K."/>
            <person name="Martinez A.T."/>
            <person name="Xiao Y."/>
            <person name="Gibbons J.G."/>
            <person name="Terashima K."/>
            <person name="Hibbett D.S."/>
            <person name="Grigoriev I.V."/>
        </authorList>
    </citation>
    <scope>NUCLEOTIDE SEQUENCE</scope>
    <source>
        <strain evidence="1">TFB9207</strain>
    </source>
</reference>
<dbReference type="Proteomes" id="UP001163846">
    <property type="component" value="Unassembled WGS sequence"/>
</dbReference>
<organism evidence="1 2">
    <name type="scientific">Lentinula raphanica</name>
    <dbReference type="NCBI Taxonomy" id="153919"/>
    <lineage>
        <taxon>Eukaryota</taxon>
        <taxon>Fungi</taxon>
        <taxon>Dikarya</taxon>
        <taxon>Basidiomycota</taxon>
        <taxon>Agaricomycotina</taxon>
        <taxon>Agaricomycetes</taxon>
        <taxon>Agaricomycetidae</taxon>
        <taxon>Agaricales</taxon>
        <taxon>Marasmiineae</taxon>
        <taxon>Omphalotaceae</taxon>
        <taxon>Lentinula</taxon>
    </lineage>
</organism>